<dbReference type="AlphaFoldDB" id="A0A4U9V6H6"/>
<dbReference type="InterPro" id="IPR002575">
    <property type="entry name" value="Aminoglycoside_PTrfase"/>
</dbReference>
<evidence type="ECO:0000256" key="3">
    <source>
        <dbReference type="ARBA" id="ARBA00022553"/>
    </source>
</evidence>
<evidence type="ECO:0000256" key="1">
    <source>
        <dbReference type="ARBA" id="ARBA00022490"/>
    </source>
</evidence>
<evidence type="ECO:0000256" key="7">
    <source>
        <dbReference type="ARBA" id="ARBA00022777"/>
    </source>
</evidence>
<dbReference type="GO" id="GO:0046872">
    <property type="term" value="F:metal ion binding"/>
    <property type="evidence" value="ECO:0007669"/>
    <property type="project" value="UniProtKB-KW"/>
</dbReference>
<dbReference type="InterPro" id="IPR011009">
    <property type="entry name" value="Kinase-like_dom_sf"/>
</dbReference>
<dbReference type="GO" id="GO:0004674">
    <property type="term" value="F:protein serine/threonine kinase activity"/>
    <property type="evidence" value="ECO:0007669"/>
    <property type="project" value="UniProtKB-KW"/>
</dbReference>
<dbReference type="Pfam" id="PF01636">
    <property type="entry name" value="APH"/>
    <property type="match status" value="1"/>
</dbReference>
<keyword evidence="4" id="KW-0808">Transferase</keyword>
<evidence type="ECO:0000256" key="5">
    <source>
        <dbReference type="ARBA" id="ARBA00022723"/>
    </source>
</evidence>
<evidence type="ECO:0000259" key="11">
    <source>
        <dbReference type="Pfam" id="PF01636"/>
    </source>
</evidence>
<evidence type="ECO:0000256" key="9">
    <source>
        <dbReference type="ARBA" id="ARBA00022842"/>
    </source>
</evidence>
<keyword evidence="7 12" id="KW-0418">Kinase</keyword>
<evidence type="ECO:0000256" key="6">
    <source>
        <dbReference type="ARBA" id="ARBA00022741"/>
    </source>
</evidence>
<evidence type="ECO:0000256" key="4">
    <source>
        <dbReference type="ARBA" id="ARBA00022679"/>
    </source>
</evidence>
<keyword evidence="5" id="KW-0479">Metal-binding</keyword>
<dbReference type="PANTHER" id="PTHR39573">
    <property type="entry name" value="STRESS RESPONSE KINASE A"/>
    <property type="match status" value="1"/>
</dbReference>
<dbReference type="EMBL" id="CABEEZ010000104">
    <property type="protein sequence ID" value="VTR42190.1"/>
    <property type="molecule type" value="Genomic_DNA"/>
</dbReference>
<dbReference type="PANTHER" id="PTHR39573:SF1">
    <property type="entry name" value="STRESS RESPONSE KINASE A"/>
    <property type="match status" value="1"/>
</dbReference>
<keyword evidence="10" id="KW-0346">Stress response</keyword>
<name>A0A4U9V6H6_SERFO</name>
<keyword evidence="8" id="KW-0067">ATP-binding</keyword>
<feature type="domain" description="Aminoglycoside phosphotransferase" evidence="11">
    <location>
        <begin position="32"/>
        <end position="172"/>
    </location>
</feature>
<evidence type="ECO:0000256" key="10">
    <source>
        <dbReference type="ARBA" id="ARBA00023016"/>
    </source>
</evidence>
<evidence type="ECO:0000256" key="2">
    <source>
        <dbReference type="ARBA" id="ARBA00022527"/>
    </source>
</evidence>
<gene>
    <name evidence="12" type="primary">rdoA</name>
    <name evidence="12" type="ORF">NCTC12965_04783</name>
</gene>
<dbReference type="SUPFAM" id="SSF56112">
    <property type="entry name" value="Protein kinase-like (PK-like)"/>
    <property type="match status" value="1"/>
</dbReference>
<keyword evidence="3" id="KW-0597">Phosphoprotein</keyword>
<dbReference type="Gene3D" id="1.20.1270.170">
    <property type="match status" value="1"/>
</dbReference>
<keyword evidence="2 12" id="KW-0723">Serine/threonine-protein kinase</keyword>
<organism evidence="12">
    <name type="scientific">Serratia fonticola</name>
    <dbReference type="NCBI Taxonomy" id="47917"/>
    <lineage>
        <taxon>Bacteria</taxon>
        <taxon>Pseudomonadati</taxon>
        <taxon>Pseudomonadota</taxon>
        <taxon>Gammaproteobacteria</taxon>
        <taxon>Enterobacterales</taxon>
        <taxon>Yersiniaceae</taxon>
        <taxon>Serratia</taxon>
    </lineage>
</organism>
<reference evidence="12" key="1">
    <citation type="submission" date="2019-05" db="EMBL/GenBank/DDBJ databases">
        <authorList>
            <consortium name="Pathogen Informatics"/>
        </authorList>
    </citation>
    <scope>NUCLEOTIDE SEQUENCE [LARGE SCALE GENOMIC DNA]</scope>
    <source>
        <strain evidence="12">NCTC12965</strain>
    </source>
</reference>
<proteinExistence type="predicted"/>
<dbReference type="GO" id="GO:0005737">
    <property type="term" value="C:cytoplasm"/>
    <property type="evidence" value="ECO:0007669"/>
    <property type="project" value="TreeGrafter"/>
</dbReference>
<dbReference type="InterPro" id="IPR032882">
    <property type="entry name" value="SrkA/RdoA"/>
</dbReference>
<keyword evidence="9" id="KW-0460">Magnesium</keyword>
<dbReference type="NCBIfam" id="NF008738">
    <property type="entry name" value="PRK11768.1"/>
    <property type="match status" value="1"/>
</dbReference>
<protein>
    <submittedName>
        <fullName evidence="12">Serine/threonine protein kinase</fullName>
    </submittedName>
</protein>
<keyword evidence="6" id="KW-0547">Nucleotide-binding</keyword>
<sequence>MNNSAFNFETLSPDLIMDALEGIGLRVDSGLTALNSYENRVYQFMDEDRQRYVVKFYRPERWSAEQIGEEHRFALDLSHNEIPAVAPLVLQGNTLHTHAGFFFTVFPSVGGRQYEIDNLEQLEWVGRFLGRIHQVGSESLFTERPTIGIEEYLTEPRQVLASCDLVPKAQREIFLRATDTLIDGYQNRTGSWIGNRCVCMATATQAISCGVMVRWFVDLDDARNGPAIQDLWMLLHGERRDRLMQLDYPAWRPMANLPNLISASWR</sequence>
<keyword evidence="1" id="KW-0963">Cytoplasm</keyword>
<dbReference type="Gene3D" id="3.30.200.70">
    <property type="match status" value="1"/>
</dbReference>
<dbReference type="GO" id="GO:0005524">
    <property type="term" value="F:ATP binding"/>
    <property type="evidence" value="ECO:0007669"/>
    <property type="project" value="UniProtKB-KW"/>
</dbReference>
<accession>A0A4U9V6H6</accession>
<dbReference type="Gene3D" id="1.10.510.10">
    <property type="entry name" value="Transferase(Phosphotransferase) domain 1"/>
    <property type="match status" value="1"/>
</dbReference>
<evidence type="ECO:0000313" key="12">
    <source>
        <dbReference type="EMBL" id="VTR42190.1"/>
    </source>
</evidence>
<evidence type="ECO:0000256" key="8">
    <source>
        <dbReference type="ARBA" id="ARBA00022840"/>
    </source>
</evidence>